<keyword evidence="4" id="KW-0539">Nucleus</keyword>
<keyword evidence="5" id="KW-0469">Meiosis</keyword>
<evidence type="ECO:0000313" key="9">
    <source>
        <dbReference type="EMBL" id="KAJ1608673.1"/>
    </source>
</evidence>
<comment type="caution">
    <text evidence="9">The sequence shown here is derived from an EMBL/GenBank/DDBJ whole genome shotgun (WGS) entry which is preliminary data.</text>
</comment>
<dbReference type="PANTHER" id="PTHR15938:SF0">
    <property type="entry name" value="HOMOLOGOUS-PAIRING PROTEIN 2 HOMOLOG"/>
    <property type="match status" value="1"/>
</dbReference>
<keyword evidence="6" id="KW-0175">Coiled coil</keyword>
<evidence type="ECO:0000256" key="2">
    <source>
        <dbReference type="ARBA" id="ARBA00007922"/>
    </source>
</evidence>
<feature type="compositionally biased region" description="Acidic residues" evidence="7">
    <location>
        <begin position="129"/>
        <end position="140"/>
    </location>
</feature>
<feature type="compositionally biased region" description="Gly residues" evidence="7">
    <location>
        <begin position="165"/>
        <end position="174"/>
    </location>
</feature>
<name>A0ABQ8P5L7_9CRYT</name>
<comment type="subcellular location">
    <subcellularLocation>
        <location evidence="1">Nucleus</location>
    </subcellularLocation>
</comment>
<feature type="region of interest" description="Disordered" evidence="7">
    <location>
        <begin position="1"/>
        <end position="175"/>
    </location>
</feature>
<comment type="similarity">
    <text evidence="2">Belongs to the HOP2 family.</text>
</comment>
<dbReference type="InterPro" id="IPR010776">
    <property type="entry name" value="Hop2_WH_dom"/>
</dbReference>
<dbReference type="Gene3D" id="1.10.10.10">
    <property type="entry name" value="Winged helix-like DNA-binding domain superfamily/Winged helix DNA-binding domain"/>
    <property type="match status" value="1"/>
</dbReference>
<evidence type="ECO:0000256" key="3">
    <source>
        <dbReference type="ARBA" id="ARBA00023172"/>
    </source>
</evidence>
<sequence>MGKRSKEEGSGLEDDGQGLEGTQQSRADGDSSEVKPQGRPARNSRKVVKYTDFEDEDDEFDDFESDFDDLGDLVDEEDGEESDGEDVDLDLEDEDCERSKRSKKGATKKRGDASGAKQTKPKKTAKEAAEEDFDSEEEEERGAKASKKKKLTAPKNLSKRNIASSGGGGAGAGDAGEAIFSYMKEQNRPYSVQNVVDNLHNVYSKRQVTDEMDRLAAEGKFICKEYGKQKVYLVDQSDCKELNKEEMEALDKMISASESELNDLETKLKQLKQETRHISVPLPIEVLEERIDQESRKNESLREEISRKEKLLDGDCEVVPVEKLKELKNTLLKKQAKLKSLKSTCKSVLDTFSESMERKVRFETLPPGEGRV</sequence>
<evidence type="ECO:0000256" key="6">
    <source>
        <dbReference type="SAM" id="Coils"/>
    </source>
</evidence>
<evidence type="ECO:0000256" key="7">
    <source>
        <dbReference type="SAM" id="MobiDB-lite"/>
    </source>
</evidence>
<dbReference type="InterPro" id="IPR036388">
    <property type="entry name" value="WH-like_DNA-bd_sf"/>
</dbReference>
<organism evidence="9 10">
    <name type="scientific">Cryptosporidium canis</name>
    <dbReference type="NCBI Taxonomy" id="195482"/>
    <lineage>
        <taxon>Eukaryota</taxon>
        <taxon>Sar</taxon>
        <taxon>Alveolata</taxon>
        <taxon>Apicomplexa</taxon>
        <taxon>Conoidasida</taxon>
        <taxon>Coccidia</taxon>
        <taxon>Eucoccidiorida</taxon>
        <taxon>Eimeriorina</taxon>
        <taxon>Cryptosporidiidae</taxon>
        <taxon>Cryptosporidium</taxon>
    </lineage>
</organism>
<evidence type="ECO:0000256" key="4">
    <source>
        <dbReference type="ARBA" id="ARBA00023242"/>
    </source>
</evidence>
<dbReference type="Pfam" id="PF07106">
    <property type="entry name" value="WHD_TBPIP"/>
    <property type="match status" value="1"/>
</dbReference>
<accession>A0ABQ8P5L7</accession>
<evidence type="ECO:0000313" key="10">
    <source>
        <dbReference type="Proteomes" id="UP001071777"/>
    </source>
</evidence>
<keyword evidence="10" id="KW-1185">Reference proteome</keyword>
<evidence type="ECO:0000256" key="5">
    <source>
        <dbReference type="ARBA" id="ARBA00023254"/>
    </source>
</evidence>
<feature type="domain" description="Homologous-pairing protein 2 winged helix" evidence="8">
    <location>
        <begin position="174"/>
        <end position="234"/>
    </location>
</feature>
<feature type="coiled-coil region" evidence="6">
    <location>
        <begin position="247"/>
        <end position="344"/>
    </location>
</feature>
<gene>
    <name evidence="9" type="ORF">OJ252_2459</name>
</gene>
<proteinExistence type="inferred from homology"/>
<feature type="compositionally biased region" description="Acidic residues" evidence="7">
    <location>
        <begin position="53"/>
        <end position="96"/>
    </location>
</feature>
<dbReference type="Proteomes" id="UP001071777">
    <property type="component" value="Unassembled WGS sequence"/>
</dbReference>
<evidence type="ECO:0000256" key="1">
    <source>
        <dbReference type="ARBA" id="ARBA00004123"/>
    </source>
</evidence>
<protein>
    <submittedName>
        <fullName evidence="9">Coiled coil protein</fullName>
    </submittedName>
</protein>
<dbReference type="PANTHER" id="PTHR15938">
    <property type="entry name" value="TBP-1 INTERACTING PROTEIN"/>
    <property type="match status" value="1"/>
</dbReference>
<evidence type="ECO:0000259" key="8">
    <source>
        <dbReference type="Pfam" id="PF07106"/>
    </source>
</evidence>
<keyword evidence="3" id="KW-0233">DNA recombination</keyword>
<reference evidence="9" key="1">
    <citation type="submission" date="2022-10" db="EMBL/GenBank/DDBJ databases">
        <title>Adaptive evolution leads to modifications in subtelomeric GC content in a zoonotic Cryptosporidium species.</title>
        <authorList>
            <person name="Li J."/>
            <person name="Feng Y."/>
            <person name="Xiao L."/>
        </authorList>
    </citation>
    <scope>NUCLEOTIDE SEQUENCE</scope>
    <source>
        <strain evidence="9">25894</strain>
    </source>
</reference>
<dbReference type="EMBL" id="JAPCXB010000092">
    <property type="protein sequence ID" value="KAJ1608673.1"/>
    <property type="molecule type" value="Genomic_DNA"/>
</dbReference>